<dbReference type="InterPro" id="IPR002611">
    <property type="entry name" value="IstB_ATP-bd"/>
</dbReference>
<gene>
    <name evidence="2" type="ORF">C4N18_00325</name>
</gene>
<dbReference type="RefSeq" id="WP_070577696.1">
    <property type="nucleotide sequence ID" value="NZ_CP028103.1"/>
</dbReference>
<dbReference type="PANTHER" id="PTHR30050:SF4">
    <property type="entry name" value="ATP-BINDING PROTEIN RV3427C IN INSERTION SEQUENCE-RELATED"/>
    <property type="match status" value="1"/>
</dbReference>
<evidence type="ECO:0000313" key="3">
    <source>
        <dbReference type="Proteomes" id="UP000241238"/>
    </source>
</evidence>
<dbReference type="Gene3D" id="3.40.50.300">
    <property type="entry name" value="P-loop containing nucleotide triphosphate hydrolases"/>
    <property type="match status" value="1"/>
</dbReference>
<dbReference type="PANTHER" id="PTHR30050">
    <property type="entry name" value="CHROMOSOMAL REPLICATION INITIATOR PROTEIN DNAA"/>
    <property type="match status" value="1"/>
</dbReference>
<proteinExistence type="predicted"/>
<organism evidence="2 3">
    <name type="scientific">Fusobacterium varium ATCC 27725</name>
    <dbReference type="NCBI Taxonomy" id="469618"/>
    <lineage>
        <taxon>Bacteria</taxon>
        <taxon>Fusobacteriati</taxon>
        <taxon>Fusobacteriota</taxon>
        <taxon>Fusobacteriia</taxon>
        <taxon>Fusobacteriales</taxon>
        <taxon>Fusobacteriaceae</taxon>
        <taxon>Fusobacterium</taxon>
    </lineage>
</organism>
<dbReference type="CDD" id="cd00009">
    <property type="entry name" value="AAA"/>
    <property type="match status" value="1"/>
</dbReference>
<dbReference type="GeneID" id="77466421"/>
<dbReference type="InterPro" id="IPR027417">
    <property type="entry name" value="P-loop_NTPase"/>
</dbReference>
<dbReference type="InterPro" id="IPR003593">
    <property type="entry name" value="AAA+_ATPase"/>
</dbReference>
<dbReference type="Pfam" id="PF01695">
    <property type="entry name" value="IstB_IS21"/>
    <property type="match status" value="1"/>
</dbReference>
<dbReference type="SUPFAM" id="SSF52540">
    <property type="entry name" value="P-loop containing nucleoside triphosphate hydrolases"/>
    <property type="match status" value="1"/>
</dbReference>
<name>A0ABM6U0F3_FUSVA</name>
<reference evidence="3" key="1">
    <citation type="journal article" date="2018" name="MSphere">
        <title>Fusobacterium Genomics Using MinION and Illumina Sequencing Enables Genome Completion and Correction.</title>
        <authorList>
            <person name="Todd S.M."/>
            <person name="Settlage R.E."/>
            <person name="Lahmers K.K."/>
            <person name="Slade D.J."/>
        </authorList>
    </citation>
    <scope>NUCLEOTIDE SEQUENCE [LARGE SCALE GENOMIC DNA]</scope>
    <source>
        <strain evidence="3">ATCC 27725</strain>
    </source>
</reference>
<sequence length="268" mass="31286">MKKCEFCGEDYVKNENKYFAALPKGIKKELEYIPRCDCLEKNRAKELEKLEKKRVQECMKNKLKKCLDISVMDKKFINSRFENADMSSSHMQLAKRYAENFLKKDKKEGLLFYGGVGTGKTFASACIANYLMEQGETVIVINLGLYLNKLTIEWGEGEKIILEQTEKCDLMIIDDFGAEKELDKNQTGWRAEKIYNLIDGRYRSEKPLIVSTNLNFSEDRNRCEITEKFSTQGQNRIRDRIIDMCFPVRIAGKSRRGMTQERFSEFME</sequence>
<keyword evidence="3" id="KW-1185">Reference proteome</keyword>
<evidence type="ECO:0000313" key="2">
    <source>
        <dbReference type="EMBL" id="AVQ29742.1"/>
    </source>
</evidence>
<dbReference type="SMART" id="SM00382">
    <property type="entry name" value="AAA"/>
    <property type="match status" value="1"/>
</dbReference>
<feature type="domain" description="AAA+ ATPase" evidence="1">
    <location>
        <begin position="106"/>
        <end position="255"/>
    </location>
</feature>
<protein>
    <submittedName>
        <fullName evidence="2">AAA family ATPase</fullName>
    </submittedName>
</protein>
<dbReference type="Proteomes" id="UP000241238">
    <property type="component" value="Chromosome"/>
</dbReference>
<accession>A0ABM6U0F3</accession>
<evidence type="ECO:0000259" key="1">
    <source>
        <dbReference type="SMART" id="SM00382"/>
    </source>
</evidence>
<dbReference type="EMBL" id="CP028103">
    <property type="protein sequence ID" value="AVQ29742.1"/>
    <property type="molecule type" value="Genomic_DNA"/>
</dbReference>